<sequence>MKACRFTLCVLVLLIANAANANECLAIDDDAERLVCFDALFDEEQPNQLAEAPPESDWVVRVQTSEMTDETNVYMTVRSTDVVSCSWARGQPVTLMLRCQEDTTSIIFQTGCHMTSSRYNDYGDVVYRLDSERPRTRGFVESTNNRSLGLWSGGTAIPFIRAMLGKDRLLARMTPYGDNPIEMEFNISGLDQAIVPLREACGW</sequence>
<dbReference type="InterPro" id="IPR017738">
    <property type="entry name" value="T6SS-assoc_VCA0118"/>
</dbReference>
<proteinExistence type="predicted"/>
<feature type="chain" id="PRO_5015601642" description="Type VI secretion system-associated protein TagO" evidence="1">
    <location>
        <begin position="22"/>
        <end position="203"/>
    </location>
</feature>
<dbReference type="Proteomes" id="UP000245911">
    <property type="component" value="Unassembled WGS sequence"/>
</dbReference>
<dbReference type="AlphaFoldDB" id="A0A2T8HY48"/>
<comment type="caution">
    <text evidence="2">The sequence shown here is derived from an EMBL/GenBank/DDBJ whole genome shotgun (WGS) entry which is preliminary data.</text>
</comment>
<name>A0A2T8HY48_9RHOB</name>
<evidence type="ECO:0000313" key="3">
    <source>
        <dbReference type="Proteomes" id="UP000245911"/>
    </source>
</evidence>
<protein>
    <recommendedName>
        <fullName evidence="4">Type VI secretion system-associated protein TagO</fullName>
    </recommendedName>
</protein>
<dbReference type="EMBL" id="QDKM01000001">
    <property type="protein sequence ID" value="PVH30363.1"/>
    <property type="molecule type" value="Genomic_DNA"/>
</dbReference>
<evidence type="ECO:0000256" key="1">
    <source>
        <dbReference type="SAM" id="SignalP"/>
    </source>
</evidence>
<evidence type="ECO:0008006" key="4">
    <source>
        <dbReference type="Google" id="ProtNLM"/>
    </source>
</evidence>
<keyword evidence="1" id="KW-0732">Signal</keyword>
<evidence type="ECO:0000313" key="2">
    <source>
        <dbReference type="EMBL" id="PVH30363.1"/>
    </source>
</evidence>
<feature type="signal peptide" evidence="1">
    <location>
        <begin position="1"/>
        <end position="21"/>
    </location>
</feature>
<organism evidence="2 3">
    <name type="scientific">Pararhodobacter oceanensis</name>
    <dbReference type="NCBI Taxonomy" id="2172121"/>
    <lineage>
        <taxon>Bacteria</taxon>
        <taxon>Pseudomonadati</taxon>
        <taxon>Pseudomonadota</taxon>
        <taxon>Alphaproteobacteria</taxon>
        <taxon>Rhodobacterales</taxon>
        <taxon>Paracoccaceae</taxon>
        <taxon>Pararhodobacter</taxon>
    </lineage>
</organism>
<accession>A0A2T8HY48</accession>
<dbReference type="OrthoDB" id="7831428at2"/>
<keyword evidence="3" id="KW-1185">Reference proteome</keyword>
<reference evidence="2 3" key="1">
    <citation type="submission" date="2018-04" db="EMBL/GenBank/DDBJ databases">
        <title>Pararhodobacter oceanense sp. nov., isolated from marine intertidal sediment.</title>
        <authorList>
            <person name="Wang X.-L."/>
            <person name="Du Z.-J."/>
        </authorList>
    </citation>
    <scope>NUCLEOTIDE SEQUENCE [LARGE SCALE GENOMIC DNA]</scope>
    <source>
        <strain evidence="2 3">AM505</strain>
    </source>
</reference>
<dbReference type="Pfam" id="PF11319">
    <property type="entry name" value="VasI"/>
    <property type="match status" value="1"/>
</dbReference>
<dbReference type="RefSeq" id="WP_116556775.1">
    <property type="nucleotide sequence ID" value="NZ_QDKM01000001.1"/>
</dbReference>
<gene>
    <name evidence="2" type="ORF">DDE20_02085</name>
</gene>